<dbReference type="OrthoDB" id="3068236at2759"/>
<evidence type="ECO:0000256" key="1">
    <source>
        <dbReference type="ARBA" id="ARBA00022737"/>
    </source>
</evidence>
<dbReference type="InterPro" id="IPR056884">
    <property type="entry name" value="NPHP3-like_N"/>
</dbReference>
<accession>A0A8H6M6K9</accession>
<dbReference type="PANTHER" id="PTHR10039">
    <property type="entry name" value="AMELOGENIN"/>
    <property type="match status" value="1"/>
</dbReference>
<evidence type="ECO:0000259" key="2">
    <source>
        <dbReference type="Pfam" id="PF24883"/>
    </source>
</evidence>
<dbReference type="AlphaFoldDB" id="A0A8H6M6K9"/>
<sequence>CYHGTRVQVIADIEVWQHETSHKLPILAVMGPAGAGKSTIMQTLAERTARDTLSPIVTFFLRSTHDGKDNSESLATTLALEMTKVSPLTMPYVIAAIENESEHPGSGIFDATLEEQVETLIVKPMKYALKPLGDTPTSGFGLTVIIDGLDECHDEQRQADILNTILSLVADPMLGIRVAFSSRREFLVERSLKGSLSTKVVQIELSDDTYRPSVDIEKYVRGELERIRVELIPDIPKKAWPVETDVAAICETSSGQFLFASTALKYIDCRADDPIRRLKQVLKWCHTPSRDERITGTDVRADENPFRGIDSLYRSIIIRAASKAYGDDENGPQRLVHFLWMILHLRNDMEIWISQLAAMEALLFLEPGDLIRHLEDLSSLVRLGRNEGYTVMDIGLHHKSFHDFLHDASRCGDLYIGDTVIALDLCILCTQHILKASKAGKLSKINCISGDQN</sequence>
<name>A0A8H6M6K9_9AGAR</name>
<dbReference type="Pfam" id="PF24883">
    <property type="entry name" value="NPHP3_N"/>
    <property type="match status" value="1"/>
</dbReference>
<dbReference type="EMBL" id="JACGCI010000036">
    <property type="protein sequence ID" value="KAF6754041.1"/>
    <property type="molecule type" value="Genomic_DNA"/>
</dbReference>
<protein>
    <recommendedName>
        <fullName evidence="2">Nephrocystin 3-like N-terminal domain-containing protein</fullName>
    </recommendedName>
</protein>
<evidence type="ECO:0000313" key="3">
    <source>
        <dbReference type="EMBL" id="KAF6754041.1"/>
    </source>
</evidence>
<feature type="non-terminal residue" evidence="3">
    <location>
        <position position="1"/>
    </location>
</feature>
<dbReference type="Gene3D" id="3.40.50.300">
    <property type="entry name" value="P-loop containing nucleotide triphosphate hydrolases"/>
    <property type="match status" value="1"/>
</dbReference>
<keyword evidence="1" id="KW-0677">Repeat</keyword>
<evidence type="ECO:0000313" key="4">
    <source>
        <dbReference type="Proteomes" id="UP000521943"/>
    </source>
</evidence>
<organism evidence="3 4">
    <name type="scientific">Ephemerocybe angulata</name>
    <dbReference type="NCBI Taxonomy" id="980116"/>
    <lineage>
        <taxon>Eukaryota</taxon>
        <taxon>Fungi</taxon>
        <taxon>Dikarya</taxon>
        <taxon>Basidiomycota</taxon>
        <taxon>Agaricomycotina</taxon>
        <taxon>Agaricomycetes</taxon>
        <taxon>Agaricomycetidae</taxon>
        <taxon>Agaricales</taxon>
        <taxon>Agaricineae</taxon>
        <taxon>Psathyrellaceae</taxon>
        <taxon>Ephemerocybe</taxon>
    </lineage>
</organism>
<reference evidence="3 4" key="1">
    <citation type="submission" date="2020-07" db="EMBL/GenBank/DDBJ databases">
        <title>Comparative genomics of pyrophilous fungi reveals a link between fire events and developmental genes.</title>
        <authorList>
            <consortium name="DOE Joint Genome Institute"/>
            <person name="Steindorff A.S."/>
            <person name="Carver A."/>
            <person name="Calhoun S."/>
            <person name="Stillman K."/>
            <person name="Liu H."/>
            <person name="Lipzen A."/>
            <person name="Pangilinan J."/>
            <person name="Labutti K."/>
            <person name="Bruns T.D."/>
            <person name="Grigoriev I.V."/>
        </authorList>
    </citation>
    <scope>NUCLEOTIDE SEQUENCE [LARGE SCALE GENOMIC DNA]</scope>
    <source>
        <strain evidence="3 4">CBS 144469</strain>
    </source>
</reference>
<proteinExistence type="predicted"/>
<comment type="caution">
    <text evidence="3">The sequence shown here is derived from an EMBL/GenBank/DDBJ whole genome shotgun (WGS) entry which is preliminary data.</text>
</comment>
<feature type="domain" description="Nephrocystin 3-like N-terminal" evidence="2">
    <location>
        <begin position="14"/>
        <end position="183"/>
    </location>
</feature>
<dbReference type="InterPro" id="IPR027417">
    <property type="entry name" value="P-loop_NTPase"/>
</dbReference>
<gene>
    <name evidence="3" type="ORF">DFP72DRAFT_813553</name>
</gene>
<dbReference type="Proteomes" id="UP000521943">
    <property type="component" value="Unassembled WGS sequence"/>
</dbReference>
<keyword evidence="4" id="KW-1185">Reference proteome</keyword>
<dbReference type="SUPFAM" id="SSF52540">
    <property type="entry name" value="P-loop containing nucleoside triphosphate hydrolases"/>
    <property type="match status" value="2"/>
</dbReference>